<dbReference type="Gene3D" id="3.90.25.10">
    <property type="entry name" value="UDP-galactose 4-epimerase, domain 1"/>
    <property type="match status" value="1"/>
</dbReference>
<dbReference type="Gene3D" id="3.40.50.720">
    <property type="entry name" value="NAD(P)-binding Rossmann-like Domain"/>
    <property type="match status" value="1"/>
</dbReference>
<evidence type="ECO:0000313" key="2">
    <source>
        <dbReference type="EMBL" id="VTR95112.1"/>
    </source>
</evidence>
<dbReference type="RefSeq" id="WP_162669568.1">
    <property type="nucleotide sequence ID" value="NZ_LR593886.1"/>
</dbReference>
<dbReference type="Pfam" id="PF05368">
    <property type="entry name" value="NmrA"/>
    <property type="match status" value="1"/>
</dbReference>
<accession>A0A6P2D6M2</accession>
<keyword evidence="3" id="KW-1185">Reference proteome</keyword>
<organism evidence="2 3">
    <name type="scientific">Gemmata massiliana</name>
    <dbReference type="NCBI Taxonomy" id="1210884"/>
    <lineage>
        <taxon>Bacteria</taxon>
        <taxon>Pseudomonadati</taxon>
        <taxon>Planctomycetota</taxon>
        <taxon>Planctomycetia</taxon>
        <taxon>Gemmatales</taxon>
        <taxon>Gemmataceae</taxon>
        <taxon>Gemmata</taxon>
    </lineage>
</organism>
<dbReference type="AlphaFoldDB" id="A0A6P2D6M2"/>
<gene>
    <name evidence="2" type="ORF">SOIL9_26020</name>
</gene>
<dbReference type="KEGG" id="gms:SOIL9_26020"/>
<dbReference type="InterPro" id="IPR036291">
    <property type="entry name" value="NAD(P)-bd_dom_sf"/>
</dbReference>
<dbReference type="EMBL" id="LR593886">
    <property type="protein sequence ID" value="VTR95112.1"/>
    <property type="molecule type" value="Genomic_DNA"/>
</dbReference>
<feature type="domain" description="NmrA-like" evidence="1">
    <location>
        <begin position="4"/>
        <end position="236"/>
    </location>
</feature>
<dbReference type="PANTHER" id="PTHR43162:SF1">
    <property type="entry name" value="PRESTALK A DIFFERENTIATION PROTEIN A"/>
    <property type="match status" value="1"/>
</dbReference>
<protein>
    <recommendedName>
        <fullName evidence="1">NmrA-like domain-containing protein</fullName>
    </recommendedName>
</protein>
<dbReference type="Proteomes" id="UP000464178">
    <property type="component" value="Chromosome"/>
</dbReference>
<dbReference type="InterPro" id="IPR008030">
    <property type="entry name" value="NmrA-like"/>
</dbReference>
<sequence>MHIILGATGHVGAATARALLKRGEPVTVVTRDATRASDLKKAGAKVAIADVLDTAKLREVFRTGSRAFLLNPPAAPPTDTDTEERATAAAIVEALNGSGLKKVVAASVSSARAGERCGDLTVLHEFEERLRAQPIPVATNRGGYYMSNWLEMLDSVRERGKLPCFFPADVPIPMVAPQDLGEIAARRMLEPEGKTGVVNIEGPKRYTPRDVARAFVSALRRPVEVETIPREKWVETYRKLGFSEQAAKSYACMTGVVVDEPAEITDNTERGMITLREYIERAVNG</sequence>
<proteinExistence type="predicted"/>
<dbReference type="PANTHER" id="PTHR43162">
    <property type="match status" value="1"/>
</dbReference>
<evidence type="ECO:0000259" key="1">
    <source>
        <dbReference type="Pfam" id="PF05368"/>
    </source>
</evidence>
<dbReference type="SUPFAM" id="SSF51735">
    <property type="entry name" value="NAD(P)-binding Rossmann-fold domains"/>
    <property type="match status" value="1"/>
</dbReference>
<evidence type="ECO:0000313" key="3">
    <source>
        <dbReference type="Proteomes" id="UP000464178"/>
    </source>
</evidence>
<dbReference type="InterPro" id="IPR051604">
    <property type="entry name" value="Ergot_Alk_Oxidoreductase"/>
</dbReference>
<reference evidence="2 3" key="1">
    <citation type="submission" date="2019-05" db="EMBL/GenBank/DDBJ databases">
        <authorList>
            <consortium name="Science for Life Laboratories"/>
        </authorList>
    </citation>
    <scope>NUCLEOTIDE SEQUENCE [LARGE SCALE GENOMIC DNA]</scope>
    <source>
        <strain evidence="2">Soil9</strain>
    </source>
</reference>
<name>A0A6P2D6M2_9BACT</name>